<dbReference type="AlphaFoldDB" id="A0A401YWP6"/>
<name>A0A401YWP6_9ACTN</name>
<dbReference type="Pfam" id="PF09922">
    <property type="entry name" value="LiaF-like_C"/>
    <property type="match status" value="1"/>
</dbReference>
<evidence type="ECO:0000313" key="4">
    <source>
        <dbReference type="EMBL" id="GCD99028.1"/>
    </source>
</evidence>
<feature type="compositionally biased region" description="Basic and acidic residues" evidence="1">
    <location>
        <begin position="210"/>
        <end position="282"/>
    </location>
</feature>
<feature type="region of interest" description="Disordered" evidence="1">
    <location>
        <begin position="1"/>
        <end position="31"/>
    </location>
</feature>
<reference evidence="4 5" key="1">
    <citation type="submission" date="2018-12" db="EMBL/GenBank/DDBJ databases">
        <title>Draft genome sequence of Embleya hyalina NBRC 13850T.</title>
        <authorList>
            <person name="Komaki H."/>
            <person name="Hosoyama A."/>
            <person name="Kimura A."/>
            <person name="Ichikawa N."/>
            <person name="Tamura T."/>
        </authorList>
    </citation>
    <scope>NUCLEOTIDE SEQUENCE [LARGE SCALE GENOMIC DNA]</scope>
    <source>
        <strain evidence="4 5">NBRC 13850</strain>
    </source>
</reference>
<evidence type="ECO:0000259" key="2">
    <source>
        <dbReference type="Pfam" id="PF08044"/>
    </source>
</evidence>
<feature type="region of interest" description="Disordered" evidence="1">
    <location>
        <begin position="209"/>
        <end position="282"/>
    </location>
</feature>
<evidence type="ECO:0000313" key="5">
    <source>
        <dbReference type="Proteomes" id="UP000286931"/>
    </source>
</evidence>
<dbReference type="Pfam" id="PF08044">
    <property type="entry name" value="DUF1707"/>
    <property type="match status" value="1"/>
</dbReference>
<dbReference type="InterPro" id="IPR012551">
    <property type="entry name" value="DUF1707_SHOCT-like"/>
</dbReference>
<feature type="compositionally biased region" description="Basic and acidic residues" evidence="1">
    <location>
        <begin position="1"/>
        <end position="18"/>
    </location>
</feature>
<protein>
    <submittedName>
        <fullName evidence="4">Uncharacterized protein</fullName>
    </submittedName>
</protein>
<dbReference type="InterPro" id="IPR024425">
    <property type="entry name" value="LiaF-like_C"/>
</dbReference>
<accession>A0A401YWP6</accession>
<dbReference type="PANTHER" id="PTHR40763">
    <property type="entry name" value="MEMBRANE PROTEIN-RELATED"/>
    <property type="match status" value="1"/>
</dbReference>
<gene>
    <name evidence="4" type="ORF">EHYA_06740</name>
</gene>
<organism evidence="4 5">
    <name type="scientific">Embleya hyalina</name>
    <dbReference type="NCBI Taxonomy" id="516124"/>
    <lineage>
        <taxon>Bacteria</taxon>
        <taxon>Bacillati</taxon>
        <taxon>Actinomycetota</taxon>
        <taxon>Actinomycetes</taxon>
        <taxon>Kitasatosporales</taxon>
        <taxon>Streptomycetaceae</taxon>
        <taxon>Embleya</taxon>
    </lineage>
</organism>
<feature type="domain" description="Cell wall-active antibiotics response LiaF-like C-terminal" evidence="3">
    <location>
        <begin position="114"/>
        <end position="184"/>
    </location>
</feature>
<evidence type="ECO:0000259" key="3">
    <source>
        <dbReference type="Pfam" id="PF09922"/>
    </source>
</evidence>
<evidence type="ECO:0000256" key="1">
    <source>
        <dbReference type="SAM" id="MobiDB-lite"/>
    </source>
</evidence>
<dbReference type="EMBL" id="BIFH01000030">
    <property type="protein sequence ID" value="GCD99028.1"/>
    <property type="molecule type" value="Genomic_DNA"/>
</dbReference>
<sequence length="282" mass="32071">MHPRARFDLVDTSPERRSQPPTPELRASDADRDRYVNVLRDALAEGRLTAEEHAERVDAALAARTVSQLEPLIADLPAPAPIGYEPAATTSVSPKPARSNMFAFWSGSTRKGRWRAGGKLNAVAVMGGVDIDLTDAVFDEPELVIRVFTIWGGIDIKIPEGVTVRDHGFGFMGSFDVHEQYTDDPRAPVVVVKGLAVMGGVSVRVKRRKEQRERKRETQAERVREMEAERVRETEAERVHELPPETEYRRELDRGRERERDMFRKEEPVRREDPLRKDPDRD</sequence>
<keyword evidence="5" id="KW-1185">Reference proteome</keyword>
<dbReference type="PANTHER" id="PTHR40763:SF4">
    <property type="entry name" value="DUF1707 DOMAIN-CONTAINING PROTEIN"/>
    <property type="match status" value="1"/>
</dbReference>
<feature type="domain" description="DUF1707" evidence="2">
    <location>
        <begin position="25"/>
        <end position="77"/>
    </location>
</feature>
<proteinExistence type="predicted"/>
<dbReference type="Proteomes" id="UP000286931">
    <property type="component" value="Unassembled WGS sequence"/>
</dbReference>
<comment type="caution">
    <text evidence="4">The sequence shown here is derived from an EMBL/GenBank/DDBJ whole genome shotgun (WGS) entry which is preliminary data.</text>
</comment>